<reference evidence="3" key="1">
    <citation type="journal article" date="2019" name="Nat. Commun.">
        <title>The genome of broomcorn millet.</title>
        <authorList>
            <person name="Zou C."/>
            <person name="Miki D."/>
            <person name="Li D."/>
            <person name="Tang Q."/>
            <person name="Xiao L."/>
            <person name="Rajput S."/>
            <person name="Deng P."/>
            <person name="Jia W."/>
            <person name="Huang R."/>
            <person name="Zhang M."/>
            <person name="Sun Y."/>
            <person name="Hu J."/>
            <person name="Fu X."/>
            <person name="Schnable P.S."/>
            <person name="Li F."/>
            <person name="Zhang H."/>
            <person name="Feng B."/>
            <person name="Zhu X."/>
            <person name="Liu R."/>
            <person name="Schnable J.C."/>
            <person name="Zhu J.-K."/>
            <person name="Zhang H."/>
        </authorList>
    </citation>
    <scope>NUCLEOTIDE SEQUENCE [LARGE SCALE GENOMIC DNA]</scope>
</reference>
<organism evidence="2 3">
    <name type="scientific">Panicum miliaceum</name>
    <name type="common">Proso millet</name>
    <name type="synonym">Broomcorn millet</name>
    <dbReference type="NCBI Taxonomy" id="4540"/>
    <lineage>
        <taxon>Eukaryota</taxon>
        <taxon>Viridiplantae</taxon>
        <taxon>Streptophyta</taxon>
        <taxon>Embryophyta</taxon>
        <taxon>Tracheophyta</taxon>
        <taxon>Spermatophyta</taxon>
        <taxon>Magnoliopsida</taxon>
        <taxon>Liliopsida</taxon>
        <taxon>Poales</taxon>
        <taxon>Poaceae</taxon>
        <taxon>PACMAD clade</taxon>
        <taxon>Panicoideae</taxon>
        <taxon>Panicodae</taxon>
        <taxon>Paniceae</taxon>
        <taxon>Panicinae</taxon>
        <taxon>Panicum</taxon>
        <taxon>Panicum sect. Panicum</taxon>
    </lineage>
</organism>
<evidence type="ECO:0000313" key="2">
    <source>
        <dbReference type="EMBL" id="RLM78635.1"/>
    </source>
</evidence>
<dbReference type="Proteomes" id="UP000275267">
    <property type="component" value="Unassembled WGS sequence"/>
</dbReference>
<comment type="caution">
    <text evidence="2">The sequence shown here is derived from an EMBL/GenBank/DDBJ whole genome shotgun (WGS) entry which is preliminary data.</text>
</comment>
<keyword evidence="3" id="KW-1185">Reference proteome</keyword>
<protein>
    <submittedName>
        <fullName evidence="2">Uncharacterized protein</fullName>
    </submittedName>
</protein>
<dbReference type="OrthoDB" id="642019at2759"/>
<feature type="signal peptide" evidence="1">
    <location>
        <begin position="1"/>
        <end position="26"/>
    </location>
</feature>
<name>A0A3L6QFW6_PANMI</name>
<dbReference type="EMBL" id="PQIB02000012">
    <property type="protein sequence ID" value="RLM78635.1"/>
    <property type="molecule type" value="Genomic_DNA"/>
</dbReference>
<proteinExistence type="predicted"/>
<accession>A0A3L6QFW6</accession>
<sequence length="172" mass="18967">MAATRNFAMPAIMVFLVFSAVAVGAARPLAGEELSGVESTAGESIVRFLRQIYRQRLNGPGHSCQTWNPNDLGLAAVVDPSNISPIHLLVDYTNRHTRRRQARERREIKAGYRAELGLAKEGKRRRAPQAAAAATDENFIDLRRAAVPLPPKRMRRPAWQVVGASCSCLGFF</sequence>
<gene>
    <name evidence="2" type="ORF">C2845_PM12G26350</name>
</gene>
<dbReference type="PANTHER" id="PTHR35547:SF13">
    <property type="entry name" value="PGG DOMAIN-CONTAINING PROTEIN"/>
    <property type="match status" value="1"/>
</dbReference>
<dbReference type="PANTHER" id="PTHR35547">
    <property type="entry name" value="OS06G0249350 PROTEIN-RELATED"/>
    <property type="match status" value="1"/>
</dbReference>
<feature type="chain" id="PRO_5017933967" evidence="1">
    <location>
        <begin position="27"/>
        <end position="172"/>
    </location>
</feature>
<dbReference type="AlphaFoldDB" id="A0A3L6QFW6"/>
<keyword evidence="1" id="KW-0732">Signal</keyword>
<evidence type="ECO:0000313" key="3">
    <source>
        <dbReference type="Proteomes" id="UP000275267"/>
    </source>
</evidence>
<evidence type="ECO:0000256" key="1">
    <source>
        <dbReference type="SAM" id="SignalP"/>
    </source>
</evidence>